<accession>A0A7W6EEL2</accession>
<organism evidence="1 2">
    <name type="scientific">Aureimonas pseudogalii</name>
    <dbReference type="NCBI Taxonomy" id="1744844"/>
    <lineage>
        <taxon>Bacteria</taxon>
        <taxon>Pseudomonadati</taxon>
        <taxon>Pseudomonadota</taxon>
        <taxon>Alphaproteobacteria</taxon>
        <taxon>Hyphomicrobiales</taxon>
        <taxon>Aurantimonadaceae</taxon>
        <taxon>Aureimonas</taxon>
    </lineage>
</organism>
<reference evidence="1 2" key="1">
    <citation type="submission" date="2020-08" db="EMBL/GenBank/DDBJ databases">
        <title>Genomic Encyclopedia of Type Strains, Phase IV (KMG-IV): sequencing the most valuable type-strain genomes for metagenomic binning, comparative biology and taxonomic classification.</title>
        <authorList>
            <person name="Goeker M."/>
        </authorList>
    </citation>
    <scope>NUCLEOTIDE SEQUENCE [LARGE SCALE GENOMIC DNA]</scope>
    <source>
        <strain evidence="1 2">DSM 102238</strain>
    </source>
</reference>
<name>A0A7W6EEL2_9HYPH</name>
<proteinExistence type="predicted"/>
<dbReference type="Proteomes" id="UP000542776">
    <property type="component" value="Unassembled WGS sequence"/>
</dbReference>
<dbReference type="EMBL" id="JACIEK010000003">
    <property type="protein sequence ID" value="MBB3997947.1"/>
    <property type="molecule type" value="Genomic_DNA"/>
</dbReference>
<dbReference type="AlphaFoldDB" id="A0A7W6EEL2"/>
<comment type="caution">
    <text evidence="1">The sequence shown here is derived from an EMBL/GenBank/DDBJ whole genome shotgun (WGS) entry which is preliminary data.</text>
</comment>
<evidence type="ECO:0000313" key="2">
    <source>
        <dbReference type="Proteomes" id="UP000542776"/>
    </source>
</evidence>
<keyword evidence="2" id="KW-1185">Reference proteome</keyword>
<gene>
    <name evidence="1" type="ORF">GGR04_001785</name>
</gene>
<protein>
    <submittedName>
        <fullName evidence="1">Uncharacterized protein</fullName>
    </submittedName>
</protein>
<evidence type="ECO:0000313" key="1">
    <source>
        <dbReference type="EMBL" id="MBB3997947.1"/>
    </source>
</evidence>
<sequence>MTGFVTLKDVSTHDKGIEQALALMLRDLNELPKR</sequence>